<feature type="transmembrane region" description="Helical" evidence="6">
    <location>
        <begin position="311"/>
        <end position="332"/>
    </location>
</feature>
<feature type="domain" description="Membrane transport protein MMPL" evidence="7">
    <location>
        <begin position="205"/>
        <end position="414"/>
    </location>
</feature>
<evidence type="ECO:0000259" key="7">
    <source>
        <dbReference type="Pfam" id="PF03176"/>
    </source>
</evidence>
<keyword evidence="5 6" id="KW-0472">Membrane</keyword>
<feature type="transmembrane region" description="Helical" evidence="6">
    <location>
        <begin position="739"/>
        <end position="758"/>
    </location>
</feature>
<comment type="subcellular location">
    <subcellularLocation>
        <location evidence="1">Cell membrane</location>
        <topology evidence="1">Multi-pass membrane protein</topology>
    </subcellularLocation>
</comment>
<feature type="transmembrane region" description="Helical" evidence="6">
    <location>
        <begin position="353"/>
        <end position="372"/>
    </location>
</feature>
<feature type="transmembrane region" description="Helical" evidence="6">
    <location>
        <begin position="678"/>
        <end position="698"/>
    </location>
</feature>
<dbReference type="PANTHER" id="PTHR33406:SF13">
    <property type="entry name" value="MEMBRANE PROTEIN YDFJ"/>
    <property type="match status" value="1"/>
</dbReference>
<feature type="transmembrane region" description="Helical" evidence="6">
    <location>
        <begin position="378"/>
        <end position="400"/>
    </location>
</feature>
<dbReference type="Pfam" id="PF03176">
    <property type="entry name" value="MMPL"/>
    <property type="match status" value="1"/>
</dbReference>
<feature type="transmembrane region" description="Helical" evidence="6">
    <location>
        <begin position="260"/>
        <end position="278"/>
    </location>
</feature>
<keyword evidence="2" id="KW-1003">Cell membrane</keyword>
<dbReference type="Gene3D" id="1.20.1640.10">
    <property type="entry name" value="Multidrug efflux transporter AcrB transmembrane domain"/>
    <property type="match status" value="2"/>
</dbReference>
<dbReference type="RefSeq" id="WP_394468964.1">
    <property type="nucleotide sequence ID" value="NZ_JBIGHY010000001.1"/>
</dbReference>
<proteinExistence type="predicted"/>
<evidence type="ECO:0000256" key="2">
    <source>
        <dbReference type="ARBA" id="ARBA00022475"/>
    </source>
</evidence>
<sequence>MSGTTAFGALTPRYRAAVLLLWLAAVALAAWQITRTPFTADLSAFLPATADAQQQVLIDQIRSGVPARTLFIGIEGADAPARGAASKQLAAALRSSGRFDQVSNGENDAWAGVGRWMVERRYLLSPAVTPEHFTAGGLREGINETLSLLGTPAGTALKPLLDQDPTGEVQRIAESMIPVKSPRTEEGVWVSREAGGTPPRAVMLAIIRGDGADLDGQQAAIDTVRQSFARIQTPGLNLLVSGAPVFSVDSRAQIKGEVEWLALTGTLVMSALLLAAFASPVALVVAMLPVATGILAGIVTVSLLFGNVHGVTLGFGSTLIGEAVDYAIYFLIQARGQGGTGWRQWLRGNWPTVRLGLLTSLCGFTALLFSGFPGLQQLGVFSFAGLVGAVLATRFVLPVLMPDGARGQGLRRPLGRAARAAIAVLPRTRWLWLVLGLASVVLVVQRDGLWNAELSSLSPVSREALALDASLRADITSGSDGGAFVVVQGTDAETTLQRAEAAALRLEELVNTQVIAGFDSITRFLPSVRTQQQRQAALPDTAALQAALAEATANGPLRAARLGPFVEAVEQARSMPLATTDMARVSALAPLLDALTLQHPDGHWTVLLPVQGAGDTVDIAKVRAALQGLPQTQALDIGGELGRMYSRYLGEARAQAALGGLGVLLLMALVLRQGGRVLAVSQPLLLAVLLCLGGLALFQVPMGILHLVGLLLVVAVGSNYVLFFDMLQHGGGKADDDTLASLLLANLTTVIGFGLIAASDIKALSAIGAVVAPGALLSLVLAAAFAAPARTRDKPL</sequence>
<protein>
    <submittedName>
        <fullName evidence="8">MMPL family transporter</fullName>
    </submittedName>
</protein>
<evidence type="ECO:0000256" key="3">
    <source>
        <dbReference type="ARBA" id="ARBA00022692"/>
    </source>
</evidence>
<keyword evidence="3 6" id="KW-0812">Transmembrane</keyword>
<feature type="transmembrane region" description="Helical" evidence="6">
    <location>
        <begin position="652"/>
        <end position="671"/>
    </location>
</feature>
<feature type="transmembrane region" description="Helical" evidence="6">
    <location>
        <begin position="285"/>
        <end position="305"/>
    </location>
</feature>
<evidence type="ECO:0000256" key="6">
    <source>
        <dbReference type="SAM" id="Phobius"/>
    </source>
</evidence>
<dbReference type="Proteomes" id="UP001606300">
    <property type="component" value="Unassembled WGS sequence"/>
</dbReference>
<dbReference type="PANTHER" id="PTHR33406">
    <property type="entry name" value="MEMBRANE PROTEIN MJ1562-RELATED"/>
    <property type="match status" value="1"/>
</dbReference>
<organism evidence="8 9">
    <name type="scientific">Pelomonas dachongensis</name>
    <dbReference type="NCBI Taxonomy" id="3299029"/>
    <lineage>
        <taxon>Bacteria</taxon>
        <taxon>Pseudomonadati</taxon>
        <taxon>Pseudomonadota</taxon>
        <taxon>Betaproteobacteria</taxon>
        <taxon>Burkholderiales</taxon>
        <taxon>Sphaerotilaceae</taxon>
        <taxon>Roseateles</taxon>
    </lineage>
</organism>
<feature type="transmembrane region" description="Helical" evidence="6">
    <location>
        <begin position="704"/>
        <end position="727"/>
    </location>
</feature>
<dbReference type="SUPFAM" id="SSF82866">
    <property type="entry name" value="Multidrug efflux transporter AcrB transmembrane domain"/>
    <property type="match status" value="2"/>
</dbReference>
<accession>A0ABW7EHB9</accession>
<evidence type="ECO:0000313" key="8">
    <source>
        <dbReference type="EMBL" id="MFG6412867.1"/>
    </source>
</evidence>
<comment type="caution">
    <text evidence="8">The sequence shown here is derived from an EMBL/GenBank/DDBJ whole genome shotgun (WGS) entry which is preliminary data.</text>
</comment>
<name>A0ABW7EHB9_9BURK</name>
<evidence type="ECO:0000256" key="1">
    <source>
        <dbReference type="ARBA" id="ARBA00004651"/>
    </source>
</evidence>
<keyword evidence="9" id="KW-1185">Reference proteome</keyword>
<evidence type="ECO:0000313" key="9">
    <source>
        <dbReference type="Proteomes" id="UP001606300"/>
    </source>
</evidence>
<dbReference type="InterPro" id="IPR050545">
    <property type="entry name" value="Mycobact_MmpL"/>
</dbReference>
<reference evidence="8 9" key="1">
    <citation type="submission" date="2024-09" db="EMBL/GenBank/DDBJ databases">
        <title>Novel species of the genus Pelomonas and Roseateles isolated from streams.</title>
        <authorList>
            <person name="Lu H."/>
        </authorList>
    </citation>
    <scope>NUCLEOTIDE SEQUENCE [LARGE SCALE GENOMIC DNA]</scope>
    <source>
        <strain evidence="8 9">DC23W</strain>
    </source>
</reference>
<evidence type="ECO:0000256" key="5">
    <source>
        <dbReference type="ARBA" id="ARBA00023136"/>
    </source>
</evidence>
<dbReference type="EMBL" id="JBIGHY010000001">
    <property type="protein sequence ID" value="MFG6412867.1"/>
    <property type="molecule type" value="Genomic_DNA"/>
</dbReference>
<dbReference type="InterPro" id="IPR004869">
    <property type="entry name" value="MMPL_dom"/>
</dbReference>
<gene>
    <name evidence="8" type="ORF">ACG02S_03030</name>
</gene>
<keyword evidence="4 6" id="KW-1133">Transmembrane helix</keyword>
<evidence type="ECO:0000256" key="4">
    <source>
        <dbReference type="ARBA" id="ARBA00022989"/>
    </source>
</evidence>
<feature type="transmembrane region" description="Helical" evidence="6">
    <location>
        <begin position="764"/>
        <end position="787"/>
    </location>
</feature>